<dbReference type="GO" id="GO:0016760">
    <property type="term" value="F:cellulose synthase (UDP-forming) activity"/>
    <property type="evidence" value="ECO:0007669"/>
    <property type="project" value="InterPro"/>
</dbReference>
<accession>A0AA88UGT6</accession>
<keyword evidence="5 8" id="KW-1133">Transmembrane helix</keyword>
<dbReference type="InterPro" id="IPR029044">
    <property type="entry name" value="Nucleotide-diphossugar_trans"/>
</dbReference>
<dbReference type="Pfam" id="PF03552">
    <property type="entry name" value="Cellulose_synt"/>
    <property type="match status" value="3"/>
</dbReference>
<dbReference type="Gene3D" id="3.90.550.10">
    <property type="entry name" value="Spore Coat Polysaccharide Biosynthesis Protein SpsA, Chain A"/>
    <property type="match status" value="1"/>
</dbReference>
<organism evidence="9 10">
    <name type="scientific">Escallonia rubra</name>
    <dbReference type="NCBI Taxonomy" id="112253"/>
    <lineage>
        <taxon>Eukaryota</taxon>
        <taxon>Viridiplantae</taxon>
        <taxon>Streptophyta</taxon>
        <taxon>Embryophyta</taxon>
        <taxon>Tracheophyta</taxon>
        <taxon>Spermatophyta</taxon>
        <taxon>Magnoliopsida</taxon>
        <taxon>eudicotyledons</taxon>
        <taxon>Gunneridae</taxon>
        <taxon>Pentapetalae</taxon>
        <taxon>asterids</taxon>
        <taxon>campanulids</taxon>
        <taxon>Escalloniales</taxon>
        <taxon>Escalloniaceae</taxon>
        <taxon>Escallonia</taxon>
    </lineage>
</organism>
<evidence type="ECO:0000256" key="8">
    <source>
        <dbReference type="SAM" id="Phobius"/>
    </source>
</evidence>
<reference evidence="9" key="1">
    <citation type="submission" date="2022-12" db="EMBL/GenBank/DDBJ databases">
        <title>Draft genome assemblies for two species of Escallonia (Escalloniales).</title>
        <authorList>
            <person name="Chanderbali A."/>
            <person name="Dervinis C."/>
            <person name="Anghel I."/>
            <person name="Soltis D."/>
            <person name="Soltis P."/>
            <person name="Zapata F."/>
        </authorList>
    </citation>
    <scope>NUCLEOTIDE SEQUENCE</scope>
    <source>
        <strain evidence="9">UCBG92.1500</strain>
        <tissue evidence="9">Leaf</tissue>
    </source>
</reference>
<protein>
    <recommendedName>
        <fullName evidence="11">Cellulose synthase-like protein E1</fullName>
    </recommendedName>
</protein>
<dbReference type="EMBL" id="JAVXUO010001251">
    <property type="protein sequence ID" value="KAK2984240.1"/>
    <property type="molecule type" value="Genomic_DNA"/>
</dbReference>
<feature type="transmembrane region" description="Helical" evidence="8">
    <location>
        <begin position="340"/>
        <end position="363"/>
    </location>
</feature>
<gene>
    <name evidence="9" type="ORF">RJ640_010199</name>
</gene>
<evidence type="ECO:0000256" key="4">
    <source>
        <dbReference type="ARBA" id="ARBA00022692"/>
    </source>
</evidence>
<keyword evidence="10" id="KW-1185">Reference proteome</keyword>
<feature type="transmembrane region" description="Helical" evidence="8">
    <location>
        <begin position="462"/>
        <end position="483"/>
    </location>
</feature>
<evidence type="ECO:0000256" key="6">
    <source>
        <dbReference type="ARBA" id="ARBA00023136"/>
    </source>
</evidence>
<feature type="transmembrane region" description="Helical" evidence="8">
    <location>
        <begin position="300"/>
        <end position="320"/>
    </location>
</feature>
<sequence length="499" mass="56606">MVINRYEKVLPSIDVFVCTADPQVEPPLMVINTVLSLMAYSYPPEKLNVYLSDDGGSDLMFYALLEASRFSTYWLPFCKKLKIEPRSPAAYFATACEPTDDPVMANEWSSIKSTFREEERGHDIAFVQYPQQFYNITKNDIYSCSLRVTMEVEMAGLDANGGPCYIGTGCFLRRDILCGKNYSKECKIDWKKENTDRKVQEGADMLEDTCRVLASCTYEMGLKYGCAVEDVITGLAIHCRGWRSVFYNPERKGFLGVAPTTLLQTLVQYKRWSEGDFQIFLSRYCPFVYGHKMIPLKLQISYCIFVLWAPNCLATLNYAAVPSLGLLKGVPLFPKISDPWTLAFAYVITAKYTYSLGEFLWCGATFQGWWNNQRMWLYQRLTSFLFGFLDTIFKAIGLAKSGFIITAKTSEEDVSSRYEKEIMEFGANSPMFNILATVALVNLLGFVAGVKRVVLDMQNEDFNLLGLQIILCGLVVLVNLPLYQGLFFRKDNGRIPSSV</sequence>
<dbReference type="GO" id="GO:0012505">
    <property type="term" value="C:endomembrane system"/>
    <property type="evidence" value="ECO:0007669"/>
    <property type="project" value="UniProtKB-SubCell"/>
</dbReference>
<evidence type="ECO:0008006" key="11">
    <source>
        <dbReference type="Google" id="ProtNLM"/>
    </source>
</evidence>
<name>A0AA88UGT6_9ASTE</name>
<keyword evidence="6 8" id="KW-0472">Membrane</keyword>
<comment type="caution">
    <text evidence="9">The sequence shown here is derived from an EMBL/GenBank/DDBJ whole genome shotgun (WGS) entry which is preliminary data.</text>
</comment>
<dbReference type="PANTHER" id="PTHR13301">
    <property type="entry name" value="X-BOX TRANSCRIPTION FACTOR-RELATED"/>
    <property type="match status" value="1"/>
</dbReference>
<keyword evidence="3" id="KW-0808">Transferase</keyword>
<evidence type="ECO:0000256" key="3">
    <source>
        <dbReference type="ARBA" id="ARBA00022679"/>
    </source>
</evidence>
<feature type="transmembrane region" description="Helical" evidence="8">
    <location>
        <begin position="384"/>
        <end position="407"/>
    </location>
</feature>
<evidence type="ECO:0000256" key="2">
    <source>
        <dbReference type="ARBA" id="ARBA00022676"/>
    </source>
</evidence>
<dbReference type="GO" id="GO:0030244">
    <property type="term" value="P:cellulose biosynthetic process"/>
    <property type="evidence" value="ECO:0007669"/>
    <property type="project" value="InterPro"/>
</dbReference>
<keyword evidence="2" id="KW-0328">Glycosyltransferase</keyword>
<dbReference type="InterPro" id="IPR005150">
    <property type="entry name" value="Cellulose_synth"/>
</dbReference>
<proteinExistence type="predicted"/>
<evidence type="ECO:0000313" key="10">
    <source>
        <dbReference type="Proteomes" id="UP001187471"/>
    </source>
</evidence>
<dbReference type="GO" id="GO:0016020">
    <property type="term" value="C:membrane"/>
    <property type="evidence" value="ECO:0007669"/>
    <property type="project" value="InterPro"/>
</dbReference>
<keyword evidence="7" id="KW-0961">Cell wall biogenesis/degradation</keyword>
<evidence type="ECO:0000256" key="5">
    <source>
        <dbReference type="ARBA" id="ARBA00022989"/>
    </source>
</evidence>
<evidence type="ECO:0000256" key="1">
    <source>
        <dbReference type="ARBA" id="ARBA00004127"/>
    </source>
</evidence>
<comment type="subcellular location">
    <subcellularLocation>
        <location evidence="1">Endomembrane system</location>
        <topology evidence="1">Multi-pass membrane protein</topology>
    </subcellularLocation>
</comment>
<feature type="transmembrane region" description="Helical" evidence="8">
    <location>
        <begin position="427"/>
        <end position="450"/>
    </location>
</feature>
<dbReference type="Proteomes" id="UP001187471">
    <property type="component" value="Unassembled WGS sequence"/>
</dbReference>
<dbReference type="GO" id="GO:0071555">
    <property type="term" value="P:cell wall organization"/>
    <property type="evidence" value="ECO:0007669"/>
    <property type="project" value="UniProtKB-KW"/>
</dbReference>
<dbReference type="AlphaFoldDB" id="A0AA88UGT6"/>
<evidence type="ECO:0000256" key="7">
    <source>
        <dbReference type="ARBA" id="ARBA00023316"/>
    </source>
</evidence>
<keyword evidence="4 8" id="KW-0812">Transmembrane</keyword>
<evidence type="ECO:0000313" key="9">
    <source>
        <dbReference type="EMBL" id="KAK2984240.1"/>
    </source>
</evidence>